<dbReference type="EMBL" id="ADVL01000995">
    <property type="protein sequence ID" value="EFH09042.1"/>
    <property type="molecule type" value="Genomic_DNA"/>
</dbReference>
<evidence type="ECO:0000313" key="3">
    <source>
        <dbReference type="Proteomes" id="UP000005324"/>
    </source>
</evidence>
<organism evidence="2 3">
    <name type="scientific">Pseudoroseomonas cervicalis ATCC 49957</name>
    <dbReference type="NCBI Taxonomy" id="525371"/>
    <lineage>
        <taxon>Bacteria</taxon>
        <taxon>Pseudomonadati</taxon>
        <taxon>Pseudomonadota</taxon>
        <taxon>Alphaproteobacteria</taxon>
        <taxon>Acetobacterales</taxon>
        <taxon>Roseomonadaceae</taxon>
        <taxon>Roseomonas</taxon>
    </lineage>
</organism>
<dbReference type="OrthoDB" id="8163522at2"/>
<dbReference type="RefSeq" id="WP_007006177.1">
    <property type="nucleotide sequence ID" value="NZ_GG770949.1"/>
</dbReference>
<evidence type="ECO:0000256" key="1">
    <source>
        <dbReference type="SAM" id="MobiDB-lite"/>
    </source>
</evidence>
<name>D5RUH7_9PROT</name>
<keyword evidence="3" id="KW-1185">Reference proteome</keyword>
<comment type="caution">
    <text evidence="2">The sequence shown here is derived from an EMBL/GenBank/DDBJ whole genome shotgun (WGS) entry which is preliminary data.</text>
</comment>
<reference evidence="2 3" key="1">
    <citation type="submission" date="2010-04" db="EMBL/GenBank/DDBJ databases">
        <authorList>
            <person name="Qin X."/>
            <person name="Bachman B."/>
            <person name="Battles P."/>
            <person name="Bell A."/>
            <person name="Bess C."/>
            <person name="Bickham C."/>
            <person name="Chaboub L."/>
            <person name="Chen D."/>
            <person name="Coyle M."/>
            <person name="Deiros D.R."/>
            <person name="Dinh H."/>
            <person name="Forbes L."/>
            <person name="Fowler G."/>
            <person name="Francisco L."/>
            <person name="Fu Q."/>
            <person name="Gubbala S."/>
            <person name="Hale W."/>
            <person name="Han Y."/>
            <person name="Hemphill L."/>
            <person name="Highlander S.K."/>
            <person name="Hirani K."/>
            <person name="Hogues M."/>
            <person name="Jackson L."/>
            <person name="Jakkamsetti A."/>
            <person name="Javaid M."/>
            <person name="Jiang H."/>
            <person name="Korchina V."/>
            <person name="Kovar C."/>
            <person name="Lara F."/>
            <person name="Lee S."/>
            <person name="Mata R."/>
            <person name="Mathew T."/>
            <person name="Moen C."/>
            <person name="Morales K."/>
            <person name="Munidasa M."/>
            <person name="Nazareth L."/>
            <person name="Ngo R."/>
            <person name="Nguyen L."/>
            <person name="Okwuonu G."/>
            <person name="Ongeri F."/>
            <person name="Patil S."/>
            <person name="Petrosino J."/>
            <person name="Pham C."/>
            <person name="Pham P."/>
            <person name="Pu L.-L."/>
            <person name="Puazo M."/>
            <person name="Raj R."/>
            <person name="Reid J."/>
            <person name="Rouhana J."/>
            <person name="Saada N."/>
            <person name="Shang Y."/>
            <person name="Simmons D."/>
            <person name="Thornton R."/>
            <person name="Warren J."/>
            <person name="Weissenberger G."/>
            <person name="Zhang J."/>
            <person name="Zhang L."/>
            <person name="Zhou C."/>
            <person name="Zhu D."/>
            <person name="Muzny D."/>
            <person name="Worley K."/>
            <person name="Gibbs R."/>
        </authorList>
    </citation>
    <scope>NUCLEOTIDE SEQUENCE [LARGE SCALE GENOMIC DNA]</scope>
    <source>
        <strain evidence="2 3">ATCC 49957</strain>
    </source>
</reference>
<evidence type="ECO:0000313" key="2">
    <source>
        <dbReference type="EMBL" id="EFH09042.1"/>
    </source>
</evidence>
<dbReference type="HOGENOM" id="CLU_3065764_0_0_5"/>
<sequence>MAEQDSKQKPQAPETEKDLDKALKDSFPASDPPSTAQPGSATGWEPAEKKTPG</sequence>
<gene>
    <name evidence="2" type="ORF">HMPREF0731_4739</name>
</gene>
<proteinExistence type="predicted"/>
<feature type="compositionally biased region" description="Basic and acidic residues" evidence="1">
    <location>
        <begin position="1"/>
        <end position="24"/>
    </location>
</feature>
<protein>
    <submittedName>
        <fullName evidence="2">Uncharacterized protein</fullName>
    </submittedName>
</protein>
<feature type="region of interest" description="Disordered" evidence="1">
    <location>
        <begin position="1"/>
        <end position="53"/>
    </location>
</feature>
<accession>D5RUH7</accession>
<dbReference type="Proteomes" id="UP000005324">
    <property type="component" value="Unassembled WGS sequence"/>
</dbReference>
<dbReference type="AlphaFoldDB" id="D5RUH7"/>